<dbReference type="Pfam" id="PF02517">
    <property type="entry name" value="Rce1-like"/>
    <property type="match status" value="1"/>
</dbReference>
<dbReference type="KEGG" id="smt:Smal_1585"/>
<dbReference type="STRING" id="391008.Smal_1585"/>
<evidence type="ECO:0000313" key="3">
    <source>
        <dbReference type="EMBL" id="ACF51290.1"/>
    </source>
</evidence>
<dbReference type="OrthoDB" id="6054336at2"/>
<feature type="transmembrane region" description="Helical" evidence="1">
    <location>
        <begin position="138"/>
        <end position="157"/>
    </location>
</feature>
<dbReference type="Proteomes" id="UP000001867">
    <property type="component" value="Chromosome"/>
</dbReference>
<feature type="transmembrane region" description="Helical" evidence="1">
    <location>
        <begin position="163"/>
        <end position="182"/>
    </location>
</feature>
<organism evidence="3 4">
    <name type="scientific">Stenotrophomonas maltophilia (strain R551-3)</name>
    <dbReference type="NCBI Taxonomy" id="391008"/>
    <lineage>
        <taxon>Bacteria</taxon>
        <taxon>Pseudomonadati</taxon>
        <taxon>Pseudomonadota</taxon>
        <taxon>Gammaproteobacteria</taxon>
        <taxon>Lysobacterales</taxon>
        <taxon>Lysobacteraceae</taxon>
        <taxon>Stenotrophomonas</taxon>
        <taxon>Stenotrophomonas maltophilia group</taxon>
    </lineage>
</organism>
<dbReference type="AlphaFoldDB" id="B4SS51"/>
<sequence length="208" mass="22294" precursor="true">MLQKFAHRRPRPIAENKIFAAAIATVAVGAAQGILDSFNVFGSKAATEFLAFLACAWLFPNEPGRRWTFWLPPVLVGAGLICGALWIAFAGLPSGHASNSISLNEIPLKFYVLGIVTSCIVAPLFEEKVVRHLFLDGASHYLGKVAGAIVVSALFAAVHVDAFVSSFIYSVILCIGAIAFGLNTVQRSIIHGVINLSIMHWALLPPLL</sequence>
<feature type="transmembrane region" description="Helical" evidence="1">
    <location>
        <begin position="18"/>
        <end position="35"/>
    </location>
</feature>
<dbReference type="GO" id="GO:0004175">
    <property type="term" value="F:endopeptidase activity"/>
    <property type="evidence" value="ECO:0007669"/>
    <property type="project" value="UniProtKB-ARBA"/>
</dbReference>
<name>B4SS51_STRM5</name>
<dbReference type="HOGENOM" id="CLU_1407784_0_0_6"/>
<dbReference type="eggNOG" id="COG1266">
    <property type="taxonomic scope" value="Bacteria"/>
</dbReference>
<feature type="transmembrane region" description="Helical" evidence="1">
    <location>
        <begin position="108"/>
        <end position="126"/>
    </location>
</feature>
<gene>
    <name evidence="3" type="ordered locus">Smal_1585</name>
</gene>
<dbReference type="InterPro" id="IPR003675">
    <property type="entry name" value="Rce1/LyrA-like_dom"/>
</dbReference>
<feature type="transmembrane region" description="Helical" evidence="1">
    <location>
        <begin position="41"/>
        <end position="60"/>
    </location>
</feature>
<evidence type="ECO:0000313" key="4">
    <source>
        <dbReference type="Proteomes" id="UP000001867"/>
    </source>
</evidence>
<dbReference type="GO" id="GO:0080120">
    <property type="term" value="P:CAAX-box protein maturation"/>
    <property type="evidence" value="ECO:0007669"/>
    <property type="project" value="UniProtKB-ARBA"/>
</dbReference>
<reference evidence="3 4" key="1">
    <citation type="submission" date="2008-06" db="EMBL/GenBank/DDBJ databases">
        <title>Complete sequence of Stenotrophomonas maltophilia R551-3.</title>
        <authorList>
            <consortium name="US DOE Joint Genome Institute"/>
            <person name="Lucas S."/>
            <person name="Copeland A."/>
            <person name="Lapidus A."/>
            <person name="Glavina del Rio T."/>
            <person name="Dalin E."/>
            <person name="Tice H."/>
            <person name="Pitluck S."/>
            <person name="Chain P."/>
            <person name="Malfatti S."/>
            <person name="Shin M."/>
            <person name="Vergez L."/>
            <person name="Lang D."/>
            <person name="Schmutz J."/>
            <person name="Larimer F."/>
            <person name="Land M."/>
            <person name="Hauser L."/>
            <person name="Kyrpides N."/>
            <person name="Mikhailova N."/>
            <person name="Taghavi S."/>
            <person name="Monchy S."/>
            <person name="Newman L."/>
            <person name="Vangronsveld J."/>
            <person name="van der Lelie D."/>
            <person name="Richardson P."/>
        </authorList>
    </citation>
    <scope>NUCLEOTIDE SEQUENCE [LARGE SCALE GENOMIC DNA]</scope>
    <source>
        <strain evidence="3 4">R551-3</strain>
    </source>
</reference>
<protein>
    <submittedName>
        <fullName evidence="3">Abortive infection protein</fullName>
    </submittedName>
</protein>
<dbReference type="EMBL" id="CP001111">
    <property type="protein sequence ID" value="ACF51290.1"/>
    <property type="molecule type" value="Genomic_DNA"/>
</dbReference>
<keyword evidence="1" id="KW-0472">Membrane</keyword>
<feature type="domain" description="CAAX prenyl protease 2/Lysostaphin resistance protein A-like" evidence="2">
    <location>
        <begin position="111"/>
        <end position="196"/>
    </location>
</feature>
<proteinExistence type="predicted"/>
<feature type="transmembrane region" description="Helical" evidence="1">
    <location>
        <begin position="67"/>
        <end position="88"/>
    </location>
</feature>
<accession>B4SS51</accession>
<keyword evidence="1" id="KW-1133">Transmembrane helix</keyword>
<keyword evidence="1" id="KW-0812">Transmembrane</keyword>
<dbReference type="RefSeq" id="WP_012510744.1">
    <property type="nucleotide sequence ID" value="NC_011071.1"/>
</dbReference>
<evidence type="ECO:0000259" key="2">
    <source>
        <dbReference type="Pfam" id="PF02517"/>
    </source>
</evidence>
<evidence type="ECO:0000256" key="1">
    <source>
        <dbReference type="SAM" id="Phobius"/>
    </source>
</evidence>